<proteinExistence type="inferred from homology"/>
<gene>
    <name evidence="3" type="ORF">MY1_0077</name>
</gene>
<dbReference type="STRING" id="1001994.MY1_0077"/>
<dbReference type="RefSeq" id="WP_007549449.1">
    <property type="nucleotide sequence ID" value="NZ_AFPU01000001.1"/>
</dbReference>
<dbReference type="Proteomes" id="UP000004440">
    <property type="component" value="Unassembled WGS sequence"/>
</dbReference>
<reference evidence="3 4" key="1">
    <citation type="journal article" date="2011" name="J. Bacteriol.">
        <title>Genome Sequence of an Ammonia-Oxidizing Soil Archaeon, "Candidatus Nitrosoarchaeum koreensis" MY1.</title>
        <authorList>
            <person name="Kim B.K."/>
            <person name="Jung M.Y."/>
            <person name="Yu D.S."/>
            <person name="Park S.J."/>
            <person name="Oh T.K."/>
            <person name="Rhee S.K."/>
            <person name="Kim J.F."/>
        </authorList>
    </citation>
    <scope>NUCLEOTIDE SEQUENCE [LARGE SCALE GENOMIC DNA]</scope>
    <source>
        <strain evidence="3 4">MY1</strain>
    </source>
</reference>
<dbReference type="InterPro" id="IPR036291">
    <property type="entry name" value="NAD(P)-bd_dom_sf"/>
</dbReference>
<protein>
    <submittedName>
        <fullName evidence="3">UDP-glucose 4-epimerase</fullName>
    </submittedName>
</protein>
<feature type="domain" description="NAD-dependent epimerase/dehydratase" evidence="2">
    <location>
        <begin position="3"/>
        <end position="237"/>
    </location>
</feature>
<dbReference type="InterPro" id="IPR001509">
    <property type="entry name" value="Epimerase_deHydtase"/>
</dbReference>
<comment type="similarity">
    <text evidence="1">Belongs to the NAD(P)-dependent epimerase/dehydratase family.</text>
</comment>
<comment type="caution">
    <text evidence="3">The sequence shown here is derived from an EMBL/GenBank/DDBJ whole genome shotgun (WGS) entry which is preliminary data.</text>
</comment>
<dbReference type="EMBL" id="AFPU01000001">
    <property type="protein sequence ID" value="EGP92864.1"/>
    <property type="molecule type" value="Genomic_DNA"/>
</dbReference>
<name>F9CY86_9ARCH</name>
<dbReference type="PATRIC" id="fig|1001994.6.peg.79"/>
<dbReference type="Pfam" id="PF01370">
    <property type="entry name" value="Epimerase"/>
    <property type="match status" value="1"/>
</dbReference>
<dbReference type="AlphaFoldDB" id="F9CY86"/>
<sequence length="310" mass="34422">MKILVTGGAGFVGSHLTELLVSKNHFPIIVDNLNSGLYSNIKKFIDSKKAQFIKCDIRDFKKVMKLPKVDAIIHLAAIASVVESISNPIFVNDVNVNGTLNVLEFCRKRKIKKLVFTSSAAIYGDYEKKITETSPTVPTSVYGSTKLTGEQYCKIYSSLFGINITALRPFNIYGPRQNDAYAGVISKFMDRLNENKPPIIFGNGKQTRDFIHVDDVAQAFYLALKYKKKSFDVFNLATGKSTSINELSEIFLLAANKSGLKTIHKKSIPGVVVHSSTNPNKIKQNLHFTPTIGLKDGITKFVKSQTYSKL</sequence>
<dbReference type="Gene3D" id="3.40.50.720">
    <property type="entry name" value="NAD(P)-binding Rossmann-like Domain"/>
    <property type="match status" value="1"/>
</dbReference>
<keyword evidence="4" id="KW-1185">Reference proteome</keyword>
<evidence type="ECO:0000313" key="3">
    <source>
        <dbReference type="EMBL" id="EGP92864.1"/>
    </source>
</evidence>
<organism evidence="3 4">
    <name type="scientific">Nitrosarchaeum koreense MY1</name>
    <dbReference type="NCBI Taxonomy" id="1001994"/>
    <lineage>
        <taxon>Archaea</taxon>
        <taxon>Nitrososphaerota</taxon>
        <taxon>Nitrososphaeria</taxon>
        <taxon>Nitrosopumilales</taxon>
        <taxon>Nitrosopumilaceae</taxon>
        <taxon>Nitrosarchaeum</taxon>
    </lineage>
</organism>
<accession>F9CY86</accession>
<evidence type="ECO:0000256" key="1">
    <source>
        <dbReference type="ARBA" id="ARBA00007637"/>
    </source>
</evidence>
<dbReference type="OrthoDB" id="4907at2157"/>
<evidence type="ECO:0000313" key="4">
    <source>
        <dbReference type="Proteomes" id="UP000004440"/>
    </source>
</evidence>
<evidence type="ECO:0000259" key="2">
    <source>
        <dbReference type="Pfam" id="PF01370"/>
    </source>
</evidence>
<dbReference type="PANTHER" id="PTHR43000">
    <property type="entry name" value="DTDP-D-GLUCOSE 4,6-DEHYDRATASE-RELATED"/>
    <property type="match status" value="1"/>
</dbReference>
<dbReference type="SUPFAM" id="SSF51735">
    <property type="entry name" value="NAD(P)-binding Rossmann-fold domains"/>
    <property type="match status" value="1"/>
</dbReference>